<evidence type="ECO:0000313" key="4">
    <source>
        <dbReference type="Proteomes" id="UP000095705"/>
    </source>
</evidence>
<keyword evidence="3" id="KW-0614">Plasmid</keyword>
<sequence>MHPAERGPWTNAEVARSITEAANGDKSFEISETYIGYLRKGKRTNPTIGHLNALADFFGVPRTYWTDDGEGEKVREDIALLEALKGVGARQVALRQVASLDEDDLETLVPVLNALAKARGTRGRMKPRGRSAGAPDTGSASPL</sequence>
<dbReference type="Gene3D" id="1.10.260.40">
    <property type="entry name" value="lambda repressor-like DNA-binding domains"/>
    <property type="match status" value="1"/>
</dbReference>
<dbReference type="InterPro" id="IPR010982">
    <property type="entry name" value="Lambda_DNA-bd_dom_sf"/>
</dbReference>
<dbReference type="InterPro" id="IPR001387">
    <property type="entry name" value="Cro/C1-type_HTH"/>
</dbReference>
<evidence type="ECO:0000313" key="3">
    <source>
        <dbReference type="EMBL" id="OEJ21021.1"/>
    </source>
</evidence>
<dbReference type="AlphaFoldDB" id="A0A1E5NXP3"/>
<feature type="domain" description="HTH cro/C1-type" evidence="2">
    <location>
        <begin position="30"/>
        <end position="65"/>
    </location>
</feature>
<gene>
    <name evidence="3" type="ORF">BGK67_34560</name>
</gene>
<comment type="caution">
    <text evidence="3">The sequence shown here is derived from an EMBL/GenBank/DDBJ whole genome shotgun (WGS) entry which is preliminary data.</text>
</comment>
<dbReference type="EMBL" id="MEHK01000005">
    <property type="protein sequence ID" value="OEJ21021.1"/>
    <property type="molecule type" value="Genomic_DNA"/>
</dbReference>
<evidence type="ECO:0000256" key="1">
    <source>
        <dbReference type="SAM" id="MobiDB-lite"/>
    </source>
</evidence>
<geneLocation type="plasmid" evidence="4">
    <name>pacmp1</name>
</geneLocation>
<feature type="region of interest" description="Disordered" evidence="1">
    <location>
        <begin position="119"/>
        <end position="143"/>
    </location>
</feature>
<proteinExistence type="predicted"/>
<keyword evidence="4" id="KW-1185">Reference proteome</keyword>
<name>A0A1E5NXP3_9ACTN</name>
<reference evidence="3 4" key="1">
    <citation type="submission" date="2016-08" db="EMBL/GenBank/DDBJ databases">
        <title>The complete genome of Streptomyces subrutilus 10-1-1.</title>
        <authorList>
            <person name="Chen X."/>
        </authorList>
    </citation>
    <scope>NUCLEOTIDE SEQUENCE [LARGE SCALE GENOMIC DNA]</scope>
    <source>
        <strain evidence="3 4">10-1-1</strain>
        <plasmid evidence="4">pacmp1</plasmid>
    </source>
</reference>
<organism evidence="3 4">
    <name type="scientific">Streptomyces subrutilus</name>
    <dbReference type="NCBI Taxonomy" id="36818"/>
    <lineage>
        <taxon>Bacteria</taxon>
        <taxon>Bacillati</taxon>
        <taxon>Actinomycetota</taxon>
        <taxon>Actinomycetes</taxon>
        <taxon>Kitasatosporales</taxon>
        <taxon>Streptomycetaceae</taxon>
        <taxon>Streptomyces</taxon>
    </lineage>
</organism>
<dbReference type="PROSITE" id="PS50943">
    <property type="entry name" value="HTH_CROC1"/>
    <property type="match status" value="1"/>
</dbReference>
<protein>
    <recommendedName>
        <fullName evidence="2">HTH cro/C1-type domain-containing protein</fullName>
    </recommendedName>
</protein>
<accession>A0A1E5NXP3</accession>
<evidence type="ECO:0000259" key="2">
    <source>
        <dbReference type="PROSITE" id="PS50943"/>
    </source>
</evidence>
<dbReference type="Proteomes" id="UP000095705">
    <property type="component" value="Plasmid pACMP1"/>
</dbReference>
<dbReference type="GO" id="GO:0003677">
    <property type="term" value="F:DNA binding"/>
    <property type="evidence" value="ECO:0007669"/>
    <property type="project" value="InterPro"/>
</dbReference>
<feature type="compositionally biased region" description="Basic residues" evidence="1">
    <location>
        <begin position="119"/>
        <end position="129"/>
    </location>
</feature>